<evidence type="ECO:0000256" key="1">
    <source>
        <dbReference type="SAM" id="Phobius"/>
    </source>
</evidence>
<sequence length="93" mass="10769">MQYIKGVVHSAANLSAIFFGILSLAFFSKVAEMTEKYTHKDWVVERRCKDNDGDKIGRHYFVDVPWGQRMLDIAIRKNALPFPRASSLYLLKF</sequence>
<protein>
    <submittedName>
        <fullName evidence="2">Uncharacterized protein</fullName>
    </submittedName>
</protein>
<keyword evidence="1" id="KW-0812">Transmembrane</keyword>
<proteinExistence type="predicted"/>
<accession>A0ABD3RT94</accession>
<feature type="transmembrane region" description="Helical" evidence="1">
    <location>
        <begin position="6"/>
        <end position="27"/>
    </location>
</feature>
<name>A0ABD3RT94_9STRA</name>
<keyword evidence="3" id="KW-1185">Reference proteome</keyword>
<organism evidence="2 3">
    <name type="scientific">Cyclostephanos tholiformis</name>
    <dbReference type="NCBI Taxonomy" id="382380"/>
    <lineage>
        <taxon>Eukaryota</taxon>
        <taxon>Sar</taxon>
        <taxon>Stramenopiles</taxon>
        <taxon>Ochrophyta</taxon>
        <taxon>Bacillariophyta</taxon>
        <taxon>Coscinodiscophyceae</taxon>
        <taxon>Thalassiosirophycidae</taxon>
        <taxon>Stephanodiscales</taxon>
        <taxon>Stephanodiscaceae</taxon>
        <taxon>Cyclostephanos</taxon>
    </lineage>
</organism>
<keyword evidence="1" id="KW-1133">Transmembrane helix</keyword>
<reference evidence="2 3" key="1">
    <citation type="submission" date="2024-10" db="EMBL/GenBank/DDBJ databases">
        <title>Updated reference genomes for cyclostephanoid diatoms.</title>
        <authorList>
            <person name="Roberts W.R."/>
            <person name="Alverson A.J."/>
        </authorList>
    </citation>
    <scope>NUCLEOTIDE SEQUENCE [LARGE SCALE GENOMIC DNA]</scope>
    <source>
        <strain evidence="2 3">AJA228-03</strain>
    </source>
</reference>
<comment type="caution">
    <text evidence="2">The sequence shown here is derived from an EMBL/GenBank/DDBJ whole genome shotgun (WGS) entry which is preliminary data.</text>
</comment>
<gene>
    <name evidence="2" type="ORF">ACHAXA_002145</name>
</gene>
<dbReference type="AlphaFoldDB" id="A0ABD3RT94"/>
<evidence type="ECO:0000313" key="3">
    <source>
        <dbReference type="Proteomes" id="UP001530377"/>
    </source>
</evidence>
<dbReference type="EMBL" id="JALLPB020000203">
    <property type="protein sequence ID" value="KAL3815361.1"/>
    <property type="molecule type" value="Genomic_DNA"/>
</dbReference>
<keyword evidence="1" id="KW-0472">Membrane</keyword>
<evidence type="ECO:0000313" key="2">
    <source>
        <dbReference type="EMBL" id="KAL3815361.1"/>
    </source>
</evidence>
<dbReference type="Proteomes" id="UP001530377">
    <property type="component" value="Unassembled WGS sequence"/>
</dbReference>